<dbReference type="Proteomes" id="UP001165060">
    <property type="component" value="Unassembled WGS sequence"/>
</dbReference>
<accession>A0ABQ6MIB7</accession>
<sequence length="925" mass="102731">WIINFPALVELESERPFFRPFVHAVVELLLSITDDSVKMRLYSNQDMAKWIAAKMNDRALRATFADAVTDNAQEYSEAERKQIQEGLEMEAEVTNSSALKPIKASTTPLLDKAVAMTSKDGQHNIVQSSATIRAPLMDVVAFMFCAAEQEVSKIRAGETGARNVLLEHANQHCVVIEWSLEFPRPLSHRSLVLCCVYQKLPNEDCILSITSTEHAAATSRDDTVRGTMTRLFRFSQVTPTVTRFTATSTFDLGGSIPRFVSNTLTTPSAARTPLSALGYFIKIKETTEFDAAGQDARVLGQLLVHEMKPVRTKKKLLESKLHVFLFRTTVLRELCDARPWFEALIHQVLVNEPSLRKKSGKKIANKGNAPIGGGNSGVGRAVTKFFSVGVKRAKTSVDIADFTEEDGRATGAGLALLLLKKPPLTAVDVWVLGSPALQDLESEHLFFRPFMNVIAKHIISIADFGLKVRLFSGAGLSVFDLMSDVYMIVVFLGNEETRGVAHVNIACCALSLIFQLLTAWFVHRKKQARKIALEMLYVVTSIKPGIDAARVAAGNENNDGLATLDPLQELAMNKMVEMVFESIPAAIIQTRAFIISEEGNRAALVSIILSCCTTGFGAATTWYDFDTSPAKRKECPRLAGAVPDTGRGSFFVLLVMSGALQVLAKSFSSALLFIVGPNYFLAYTAGDHVLYQLYRMARCDYLHFIPGFNAPLSFIFRIAEKTVIDFTSCLLLRTSLQMHGCYFLFNQLTTFASVFASVYMYTSMGNDHLPAQMLWICTGSIFSAWALTYLSLVLMVKPEWRSTFWSTETIVQYAHAVFHDNEGDEHRMAIFDFQQCKWESSRDEVREFTHSKWAGWKAEKPAWFTEEIIARVPDEFIPVAEVAALNAAQGGMRRRSSVGLAGSVRQSARASARESARKSSLREMR</sequence>
<dbReference type="InterPro" id="IPR023393">
    <property type="entry name" value="START-like_dom_sf"/>
</dbReference>
<evidence type="ECO:0000313" key="4">
    <source>
        <dbReference type="Proteomes" id="UP001165060"/>
    </source>
</evidence>
<evidence type="ECO:0000256" key="1">
    <source>
        <dbReference type="SAM" id="MobiDB-lite"/>
    </source>
</evidence>
<feature type="transmembrane region" description="Helical" evidence="2">
    <location>
        <begin position="773"/>
        <end position="796"/>
    </location>
</feature>
<keyword evidence="2" id="KW-0812">Transmembrane</keyword>
<dbReference type="SUPFAM" id="SSF55961">
    <property type="entry name" value="Bet v1-like"/>
    <property type="match status" value="1"/>
</dbReference>
<feature type="transmembrane region" description="Helical" evidence="2">
    <location>
        <begin position="701"/>
        <end position="719"/>
    </location>
</feature>
<keyword evidence="2" id="KW-1133">Transmembrane helix</keyword>
<feature type="compositionally biased region" description="Low complexity" evidence="1">
    <location>
        <begin position="901"/>
        <end position="910"/>
    </location>
</feature>
<feature type="transmembrane region" description="Helical" evidence="2">
    <location>
        <begin position="740"/>
        <end position="761"/>
    </location>
</feature>
<dbReference type="EMBL" id="BRYB01000280">
    <property type="protein sequence ID" value="GMI26898.1"/>
    <property type="molecule type" value="Genomic_DNA"/>
</dbReference>
<feature type="region of interest" description="Disordered" evidence="1">
    <location>
        <begin position="899"/>
        <end position="925"/>
    </location>
</feature>
<proteinExistence type="predicted"/>
<feature type="transmembrane region" description="Helical" evidence="2">
    <location>
        <begin position="650"/>
        <end position="681"/>
    </location>
</feature>
<keyword evidence="4" id="KW-1185">Reference proteome</keyword>
<name>A0ABQ6MIB7_9STRA</name>
<feature type="compositionally biased region" description="Basic and acidic residues" evidence="1">
    <location>
        <begin position="911"/>
        <end position="925"/>
    </location>
</feature>
<reference evidence="3 4" key="1">
    <citation type="journal article" date="2023" name="Commun. Biol.">
        <title>Genome analysis of Parmales, the sister group of diatoms, reveals the evolutionary specialization of diatoms from phago-mixotrophs to photoautotrophs.</title>
        <authorList>
            <person name="Ban H."/>
            <person name="Sato S."/>
            <person name="Yoshikawa S."/>
            <person name="Yamada K."/>
            <person name="Nakamura Y."/>
            <person name="Ichinomiya M."/>
            <person name="Sato N."/>
            <person name="Blanc-Mathieu R."/>
            <person name="Endo H."/>
            <person name="Kuwata A."/>
            <person name="Ogata H."/>
        </authorList>
    </citation>
    <scope>NUCLEOTIDE SEQUENCE [LARGE SCALE GENOMIC DNA]</scope>
</reference>
<organism evidence="3 4">
    <name type="scientific">Tetraparma gracilis</name>
    <dbReference type="NCBI Taxonomy" id="2962635"/>
    <lineage>
        <taxon>Eukaryota</taxon>
        <taxon>Sar</taxon>
        <taxon>Stramenopiles</taxon>
        <taxon>Ochrophyta</taxon>
        <taxon>Bolidophyceae</taxon>
        <taxon>Parmales</taxon>
        <taxon>Triparmaceae</taxon>
        <taxon>Tetraparma</taxon>
    </lineage>
</organism>
<evidence type="ECO:0000256" key="2">
    <source>
        <dbReference type="SAM" id="Phobius"/>
    </source>
</evidence>
<comment type="caution">
    <text evidence="3">The sequence shown here is derived from an EMBL/GenBank/DDBJ whole genome shotgun (WGS) entry which is preliminary data.</text>
</comment>
<dbReference type="Gene3D" id="3.30.530.20">
    <property type="match status" value="1"/>
</dbReference>
<protein>
    <submittedName>
        <fullName evidence="3">Uncharacterized protein</fullName>
    </submittedName>
</protein>
<feature type="transmembrane region" description="Helical" evidence="2">
    <location>
        <begin position="499"/>
        <end position="522"/>
    </location>
</feature>
<gene>
    <name evidence="3" type="ORF">TeGR_g3157</name>
</gene>
<feature type="non-terminal residue" evidence="3">
    <location>
        <position position="1"/>
    </location>
</feature>
<evidence type="ECO:0000313" key="3">
    <source>
        <dbReference type="EMBL" id="GMI26898.1"/>
    </source>
</evidence>
<keyword evidence="2" id="KW-0472">Membrane</keyword>